<keyword evidence="2" id="KW-0812">Transmembrane</keyword>
<gene>
    <name evidence="3" type="ORF">ACH429_21775</name>
</gene>
<feature type="transmembrane region" description="Helical" evidence="2">
    <location>
        <begin position="143"/>
        <end position="166"/>
    </location>
</feature>
<evidence type="ECO:0000256" key="2">
    <source>
        <dbReference type="SAM" id="Phobius"/>
    </source>
</evidence>
<sequence length="594" mass="59051">MTQSTDRRPPLPSLLVTAPPPSSRSRRGGQRGQGHPFAGGLVAAALGLGGVTVAVLLLWISSPYPAGGPGGALHAAAALWLLAHGADLVRADTVSGGGAPLGVTPLLLSALPLWLLYRATRHALESREEELAAAGRESAGEPCALTTIGWLSAGYLLVGTAVTIYAAGGPLRVDVLSAMLHLPVVTVAAVAYAFWVAVGRPREPLEAAAGWAIGRVPEGAWQARLERCRAVLTPRRLATAVRAAAAGAAVLLGGGALLVAASLVWHWGAAGAAFAQLSQVWSGRFSVLLLGVALVPNAAVWGAAYALGPGFALGAGTVTPLGSPPHPGLPDFPLLAAVPDAGPGTPLTWAAAALPVAAGTAVGWYVARAAVPGAAVAWAAPGAVYGAVPGAGVARAAVPGAAPGHGAVPGDAVTRAVPDAVRGAVPGDAVVRAVVPGAACGADHASGAAGGQRPHAAAGTAEQRAAVARAAVRGPGWSEPEPDARTAARAAGGVRGWRDTALVAGLGSAGYGVVVAVLAELAGGALGGGAMEDFGPRWWFAGAAALGWAGTVGVPVALLVRWWRARRGAAAVSARGEAETRRRFPRMRLPFRCG</sequence>
<evidence type="ECO:0000313" key="3">
    <source>
        <dbReference type="EMBL" id="MFI1966707.1"/>
    </source>
</evidence>
<organism evidence="3 4">
    <name type="scientific">Streptomyces pathocidini</name>
    <dbReference type="NCBI Taxonomy" id="1650571"/>
    <lineage>
        <taxon>Bacteria</taxon>
        <taxon>Bacillati</taxon>
        <taxon>Actinomycetota</taxon>
        <taxon>Actinomycetes</taxon>
        <taxon>Kitasatosporales</taxon>
        <taxon>Streptomycetaceae</taxon>
        <taxon>Streptomyces</taxon>
    </lineage>
</organism>
<comment type="caution">
    <text evidence="3">The sequence shown here is derived from an EMBL/GenBank/DDBJ whole genome shotgun (WGS) entry which is preliminary data.</text>
</comment>
<feature type="transmembrane region" description="Helical" evidence="2">
    <location>
        <begin position="285"/>
        <end position="307"/>
    </location>
</feature>
<dbReference type="RefSeq" id="WP_398719226.1">
    <property type="nucleotide sequence ID" value="NZ_JBIRWE010000011.1"/>
</dbReference>
<feature type="transmembrane region" description="Helical" evidence="2">
    <location>
        <begin position="178"/>
        <end position="198"/>
    </location>
</feature>
<reference evidence="3 4" key="1">
    <citation type="submission" date="2024-10" db="EMBL/GenBank/DDBJ databases">
        <title>The Natural Products Discovery Center: Release of the First 8490 Sequenced Strains for Exploring Actinobacteria Biosynthetic Diversity.</title>
        <authorList>
            <person name="Kalkreuter E."/>
            <person name="Kautsar S.A."/>
            <person name="Yang D."/>
            <person name="Bader C.D."/>
            <person name="Teijaro C.N."/>
            <person name="Fluegel L."/>
            <person name="Davis C.M."/>
            <person name="Simpson J.R."/>
            <person name="Lauterbach L."/>
            <person name="Steele A.D."/>
            <person name="Gui C."/>
            <person name="Meng S."/>
            <person name="Li G."/>
            <person name="Viehrig K."/>
            <person name="Ye F."/>
            <person name="Su P."/>
            <person name="Kiefer A.F."/>
            <person name="Nichols A."/>
            <person name="Cepeda A.J."/>
            <person name="Yan W."/>
            <person name="Fan B."/>
            <person name="Jiang Y."/>
            <person name="Adhikari A."/>
            <person name="Zheng C.-J."/>
            <person name="Schuster L."/>
            <person name="Cowan T.M."/>
            <person name="Smanski M.J."/>
            <person name="Chevrette M.G."/>
            <person name="De Carvalho L.P.S."/>
            <person name="Shen B."/>
        </authorList>
    </citation>
    <scope>NUCLEOTIDE SEQUENCE [LARGE SCALE GENOMIC DNA]</scope>
    <source>
        <strain evidence="3 4">NPDC020327</strain>
    </source>
</reference>
<keyword evidence="2" id="KW-1133">Transmembrane helix</keyword>
<dbReference type="EMBL" id="JBIRWE010000011">
    <property type="protein sequence ID" value="MFI1966707.1"/>
    <property type="molecule type" value="Genomic_DNA"/>
</dbReference>
<dbReference type="Pfam" id="PF19877">
    <property type="entry name" value="DUF6350"/>
    <property type="match status" value="1"/>
</dbReference>
<feature type="transmembrane region" description="Helical" evidence="2">
    <location>
        <begin position="501"/>
        <end position="526"/>
    </location>
</feature>
<feature type="transmembrane region" description="Helical" evidence="2">
    <location>
        <begin position="538"/>
        <end position="560"/>
    </location>
</feature>
<feature type="transmembrane region" description="Helical" evidence="2">
    <location>
        <begin position="98"/>
        <end position="117"/>
    </location>
</feature>
<evidence type="ECO:0000256" key="1">
    <source>
        <dbReference type="SAM" id="MobiDB-lite"/>
    </source>
</evidence>
<feature type="transmembrane region" description="Helical" evidence="2">
    <location>
        <begin position="243"/>
        <end position="265"/>
    </location>
</feature>
<proteinExistence type="predicted"/>
<feature type="transmembrane region" description="Helical" evidence="2">
    <location>
        <begin position="37"/>
        <end position="60"/>
    </location>
</feature>
<feature type="region of interest" description="Disordered" evidence="1">
    <location>
        <begin position="1"/>
        <end position="34"/>
    </location>
</feature>
<keyword evidence="4" id="KW-1185">Reference proteome</keyword>
<dbReference type="Proteomes" id="UP001611548">
    <property type="component" value="Unassembled WGS sequence"/>
</dbReference>
<keyword evidence="2" id="KW-0472">Membrane</keyword>
<name>A0ABW7UYK1_9ACTN</name>
<evidence type="ECO:0000313" key="4">
    <source>
        <dbReference type="Proteomes" id="UP001611548"/>
    </source>
</evidence>
<dbReference type="InterPro" id="IPR045931">
    <property type="entry name" value="DUF6350"/>
</dbReference>
<protein>
    <submittedName>
        <fullName evidence="3">DUF6350 family protein</fullName>
    </submittedName>
</protein>
<accession>A0ABW7UYK1</accession>